<dbReference type="InterPro" id="IPR043128">
    <property type="entry name" value="Rev_trsase/Diguanyl_cyclase"/>
</dbReference>
<evidence type="ECO:0000313" key="10">
    <source>
        <dbReference type="EMBL" id="RIY40728.1"/>
    </source>
</evidence>
<dbReference type="CDD" id="cd01949">
    <property type="entry name" value="GGDEF"/>
    <property type="match status" value="1"/>
</dbReference>
<dbReference type="PANTHER" id="PTHR45138">
    <property type="entry name" value="REGULATORY COMPONENTS OF SENSORY TRANSDUCTION SYSTEM"/>
    <property type="match status" value="1"/>
</dbReference>
<proteinExistence type="predicted"/>
<comment type="subcellular location">
    <subcellularLocation>
        <location evidence="1">Cell membrane</location>
        <topology evidence="1">Multi-pass membrane protein</topology>
    </subcellularLocation>
</comment>
<dbReference type="InterPro" id="IPR000160">
    <property type="entry name" value="GGDEF_dom"/>
</dbReference>
<evidence type="ECO:0000256" key="6">
    <source>
        <dbReference type="ARBA" id="ARBA00023136"/>
    </source>
</evidence>
<dbReference type="SUPFAM" id="SSF103190">
    <property type="entry name" value="Sensory domain-like"/>
    <property type="match status" value="2"/>
</dbReference>
<dbReference type="CDD" id="cd18774">
    <property type="entry name" value="PDC2_HK_sensor"/>
    <property type="match status" value="1"/>
</dbReference>
<dbReference type="GO" id="GO:0043709">
    <property type="term" value="P:cell adhesion involved in single-species biofilm formation"/>
    <property type="evidence" value="ECO:0007669"/>
    <property type="project" value="TreeGrafter"/>
</dbReference>
<dbReference type="EC" id="2.7.7.65" evidence="2"/>
<dbReference type="Proteomes" id="UP000266206">
    <property type="component" value="Unassembled WGS sequence"/>
</dbReference>
<dbReference type="Pfam" id="PF02743">
    <property type="entry name" value="dCache_1"/>
    <property type="match status" value="1"/>
</dbReference>
<evidence type="ECO:0000313" key="11">
    <source>
        <dbReference type="Proteomes" id="UP000266206"/>
    </source>
</evidence>
<dbReference type="GO" id="GO:0052621">
    <property type="term" value="F:diguanylate cyclase activity"/>
    <property type="evidence" value="ECO:0007669"/>
    <property type="project" value="UniProtKB-EC"/>
</dbReference>
<gene>
    <name evidence="10" type="ORF">CJP73_09740</name>
</gene>
<name>A0A3A1YU65_9BURK</name>
<dbReference type="RefSeq" id="WP_119516304.1">
    <property type="nucleotide sequence ID" value="NZ_NQYH01000007.1"/>
</dbReference>
<comment type="caution">
    <text evidence="10">The sequence shown here is derived from an EMBL/GenBank/DDBJ whole genome shotgun (WGS) entry which is preliminary data.</text>
</comment>
<evidence type="ECO:0000256" key="2">
    <source>
        <dbReference type="ARBA" id="ARBA00012528"/>
    </source>
</evidence>
<organism evidence="10 11">
    <name type="scientific">Neopusillimonas maritima</name>
    <dbReference type="NCBI Taxonomy" id="2026239"/>
    <lineage>
        <taxon>Bacteria</taxon>
        <taxon>Pseudomonadati</taxon>
        <taxon>Pseudomonadota</taxon>
        <taxon>Betaproteobacteria</taxon>
        <taxon>Burkholderiales</taxon>
        <taxon>Alcaligenaceae</taxon>
        <taxon>Neopusillimonas</taxon>
    </lineage>
</organism>
<evidence type="ECO:0000256" key="1">
    <source>
        <dbReference type="ARBA" id="ARBA00004651"/>
    </source>
</evidence>
<sequence>MKKNPLKLKLPILNLGRLIVFLTIITGLVMMMNTFIASYQRQQIILLESRLELNHAYATKIAQSTDRFLANALQQLNVSAKRLGQQFNRQTQTEEVERLYRQTNDFSATGVIDNTGNLKAGSTGRSGITGSPLNSAGVKLALNRKAPTISPPYHNHNGQLTIAISQPIFDPQGNYLGFVSGAIYLGQANSLDGILGHHYYSDTSYVYAVDEQRRLLYHPAPERVGSIVGENRVIDLVLHGLTGSQRVINSQGRDMLAGYAPVAATGWGVVAQSPTEHLTEPLTSNMLDLILDTSFPALAILILAWWVARLIATPLTELALRARELHTTNPNHSLHSIRSWYFEARQLKRALMQSQASFLHQIDKLNETAQTDPLTGLLNRRGLVDAFNILAQNEHAFGLIAIDIDHFKQVNDTYGHDAGDQVLKYLADVMKKHSRQEDILCRNGGEEFLMLLPDVTLDQAIQAAERLRAFVANQDNIPGSGRLTLSLGVTRWSPNSNESIDTALKQADEALYKAKETGRNRVNACYSS</sequence>
<accession>A0A3A1YU65</accession>
<keyword evidence="5 8" id="KW-1133">Transmembrane helix</keyword>
<dbReference type="CDD" id="cd18773">
    <property type="entry name" value="PDC1_HK_sensor"/>
    <property type="match status" value="1"/>
</dbReference>
<dbReference type="PANTHER" id="PTHR45138:SF9">
    <property type="entry name" value="DIGUANYLATE CYCLASE DGCM-RELATED"/>
    <property type="match status" value="1"/>
</dbReference>
<evidence type="ECO:0000256" key="5">
    <source>
        <dbReference type="ARBA" id="ARBA00022989"/>
    </source>
</evidence>
<dbReference type="Gene3D" id="3.30.70.270">
    <property type="match status" value="1"/>
</dbReference>
<comment type="catalytic activity">
    <reaction evidence="7">
        <text>2 GTP = 3',3'-c-di-GMP + 2 diphosphate</text>
        <dbReference type="Rhea" id="RHEA:24898"/>
        <dbReference type="ChEBI" id="CHEBI:33019"/>
        <dbReference type="ChEBI" id="CHEBI:37565"/>
        <dbReference type="ChEBI" id="CHEBI:58805"/>
        <dbReference type="EC" id="2.7.7.65"/>
    </reaction>
</comment>
<evidence type="ECO:0000259" key="9">
    <source>
        <dbReference type="PROSITE" id="PS50887"/>
    </source>
</evidence>
<evidence type="ECO:0000256" key="4">
    <source>
        <dbReference type="ARBA" id="ARBA00022692"/>
    </source>
</evidence>
<feature type="transmembrane region" description="Helical" evidence="8">
    <location>
        <begin position="12"/>
        <end position="36"/>
    </location>
</feature>
<dbReference type="SUPFAM" id="SSF55073">
    <property type="entry name" value="Nucleotide cyclase"/>
    <property type="match status" value="1"/>
</dbReference>
<dbReference type="Gene3D" id="3.30.450.20">
    <property type="entry name" value="PAS domain"/>
    <property type="match status" value="1"/>
</dbReference>
<reference evidence="10 11" key="1">
    <citation type="submission" date="2017-08" db="EMBL/GenBank/DDBJ databases">
        <title>Pusillimonas indicus sp. nov., a member of the family Alcaligenaceae isolated from surface seawater.</title>
        <authorList>
            <person name="Li J."/>
        </authorList>
    </citation>
    <scope>NUCLEOTIDE SEQUENCE [LARGE SCALE GENOMIC DNA]</scope>
    <source>
        <strain evidence="10 11">L52-1-41</strain>
    </source>
</reference>
<feature type="domain" description="GGDEF" evidence="9">
    <location>
        <begin position="395"/>
        <end position="527"/>
    </location>
</feature>
<dbReference type="Pfam" id="PF00990">
    <property type="entry name" value="GGDEF"/>
    <property type="match status" value="1"/>
</dbReference>
<dbReference type="GO" id="GO:1902201">
    <property type="term" value="P:negative regulation of bacterial-type flagellum-dependent cell motility"/>
    <property type="evidence" value="ECO:0007669"/>
    <property type="project" value="TreeGrafter"/>
</dbReference>
<dbReference type="OrthoDB" id="9813903at2"/>
<protein>
    <recommendedName>
        <fullName evidence="2">diguanylate cyclase</fullName>
        <ecNumber evidence="2">2.7.7.65</ecNumber>
    </recommendedName>
</protein>
<dbReference type="PROSITE" id="PS50887">
    <property type="entry name" value="GGDEF"/>
    <property type="match status" value="1"/>
</dbReference>
<dbReference type="InterPro" id="IPR050469">
    <property type="entry name" value="Diguanylate_Cyclase"/>
</dbReference>
<dbReference type="FunFam" id="3.30.70.270:FF:000001">
    <property type="entry name" value="Diguanylate cyclase domain protein"/>
    <property type="match status" value="1"/>
</dbReference>
<dbReference type="InterPro" id="IPR033479">
    <property type="entry name" value="dCache_1"/>
</dbReference>
<keyword evidence="3" id="KW-1003">Cell membrane</keyword>
<evidence type="ECO:0000256" key="7">
    <source>
        <dbReference type="ARBA" id="ARBA00034247"/>
    </source>
</evidence>
<evidence type="ECO:0000256" key="8">
    <source>
        <dbReference type="SAM" id="Phobius"/>
    </source>
</evidence>
<dbReference type="InterPro" id="IPR029787">
    <property type="entry name" value="Nucleotide_cyclase"/>
</dbReference>
<dbReference type="EMBL" id="NQYH01000007">
    <property type="protein sequence ID" value="RIY40728.1"/>
    <property type="molecule type" value="Genomic_DNA"/>
</dbReference>
<evidence type="ECO:0000256" key="3">
    <source>
        <dbReference type="ARBA" id="ARBA00022475"/>
    </source>
</evidence>
<dbReference type="InterPro" id="IPR029151">
    <property type="entry name" value="Sensor-like_sf"/>
</dbReference>
<dbReference type="NCBIfam" id="TIGR00254">
    <property type="entry name" value="GGDEF"/>
    <property type="match status" value="1"/>
</dbReference>
<keyword evidence="4 8" id="KW-0812">Transmembrane</keyword>
<dbReference type="AlphaFoldDB" id="A0A3A1YU65"/>
<dbReference type="GO" id="GO:0005886">
    <property type="term" value="C:plasma membrane"/>
    <property type="evidence" value="ECO:0007669"/>
    <property type="project" value="UniProtKB-SubCell"/>
</dbReference>
<dbReference type="SMART" id="SM00267">
    <property type="entry name" value="GGDEF"/>
    <property type="match status" value="1"/>
</dbReference>
<keyword evidence="6 8" id="KW-0472">Membrane</keyword>